<organism evidence="7 10">
    <name type="scientific">Agathobacter rectalis</name>
    <dbReference type="NCBI Taxonomy" id="39491"/>
    <lineage>
        <taxon>Bacteria</taxon>
        <taxon>Bacillati</taxon>
        <taxon>Bacillota</taxon>
        <taxon>Clostridia</taxon>
        <taxon>Lachnospirales</taxon>
        <taxon>Lachnospiraceae</taxon>
        <taxon>Agathobacter</taxon>
    </lineage>
</organism>
<feature type="domain" description="Tyr recombinase" evidence="6">
    <location>
        <begin position="190"/>
        <end position="401"/>
    </location>
</feature>
<evidence type="ECO:0000256" key="5">
    <source>
        <dbReference type="ARBA" id="ARBA00023172"/>
    </source>
</evidence>
<dbReference type="Gene3D" id="1.10.150.130">
    <property type="match status" value="1"/>
</dbReference>
<proteinExistence type="inferred from homology"/>
<dbReference type="InterPro" id="IPR011010">
    <property type="entry name" value="DNA_brk_join_enz"/>
</dbReference>
<evidence type="ECO:0000313" key="8">
    <source>
        <dbReference type="EMBL" id="RHL26857.1"/>
    </source>
</evidence>
<comment type="caution">
    <text evidence="7">The sequence shown here is derived from an EMBL/GenBank/DDBJ whole genome shotgun (WGS) entry which is preliminary data.</text>
</comment>
<name>A0A413PCW2_9FIRM</name>
<keyword evidence="4" id="KW-0238">DNA-binding</keyword>
<dbReference type="GO" id="GO:0006310">
    <property type="term" value="P:DNA recombination"/>
    <property type="evidence" value="ECO:0007669"/>
    <property type="project" value="UniProtKB-KW"/>
</dbReference>
<dbReference type="GO" id="GO:0003677">
    <property type="term" value="F:DNA binding"/>
    <property type="evidence" value="ECO:0007669"/>
    <property type="project" value="UniProtKB-KW"/>
</dbReference>
<dbReference type="RefSeq" id="WP_118370775.1">
    <property type="nucleotide sequence ID" value="NZ_QRON01000011.1"/>
</dbReference>
<comment type="function">
    <text evidence="1">Site-specific tyrosine recombinase, which acts by catalyzing the cutting and rejoining of the recombining DNA molecules.</text>
</comment>
<evidence type="ECO:0000256" key="4">
    <source>
        <dbReference type="ARBA" id="ARBA00023125"/>
    </source>
</evidence>
<gene>
    <name evidence="8" type="ORF">DW028_12965</name>
    <name evidence="7" type="ORF">DW975_13740</name>
</gene>
<evidence type="ECO:0000313" key="9">
    <source>
        <dbReference type="Proteomes" id="UP000283297"/>
    </source>
</evidence>
<evidence type="ECO:0000313" key="7">
    <source>
        <dbReference type="EMBL" id="RGZ73937.1"/>
    </source>
</evidence>
<dbReference type="InterPro" id="IPR004107">
    <property type="entry name" value="Integrase_SAM-like_N"/>
</dbReference>
<protein>
    <recommendedName>
        <fullName evidence="6">Tyr recombinase domain-containing protein</fullName>
    </recommendedName>
</protein>
<keyword evidence="3" id="KW-0229">DNA integration</keyword>
<dbReference type="EMBL" id="QSEN01000035">
    <property type="protein sequence ID" value="RGZ73937.1"/>
    <property type="molecule type" value="Genomic_DNA"/>
</dbReference>
<comment type="similarity">
    <text evidence="2">Belongs to the 'phage' integrase family.</text>
</comment>
<keyword evidence="5" id="KW-0233">DNA recombination</keyword>
<reference evidence="9 10" key="1">
    <citation type="submission" date="2018-08" db="EMBL/GenBank/DDBJ databases">
        <title>A genome reference for cultivated species of the human gut microbiota.</title>
        <authorList>
            <person name="Zou Y."/>
            <person name="Xue W."/>
            <person name="Luo G."/>
        </authorList>
    </citation>
    <scope>NUCLEOTIDE SEQUENCE [LARGE SCALE GENOMIC DNA]</scope>
    <source>
        <strain evidence="8 9">AF38-24</strain>
        <strain evidence="7 10">AM48-7</strain>
    </source>
</reference>
<dbReference type="Gene3D" id="1.10.443.10">
    <property type="entry name" value="Intergrase catalytic core"/>
    <property type="match status" value="1"/>
</dbReference>
<dbReference type="Proteomes" id="UP000283297">
    <property type="component" value="Unassembled WGS sequence"/>
</dbReference>
<evidence type="ECO:0000256" key="3">
    <source>
        <dbReference type="ARBA" id="ARBA00022908"/>
    </source>
</evidence>
<dbReference type="PANTHER" id="PTHR30629">
    <property type="entry name" value="PROPHAGE INTEGRASE"/>
    <property type="match status" value="1"/>
</dbReference>
<evidence type="ECO:0000256" key="2">
    <source>
        <dbReference type="ARBA" id="ARBA00008857"/>
    </source>
</evidence>
<dbReference type="EMBL" id="QRON01000011">
    <property type="protein sequence ID" value="RHL26857.1"/>
    <property type="molecule type" value="Genomic_DNA"/>
</dbReference>
<dbReference type="InterPro" id="IPR010998">
    <property type="entry name" value="Integrase_recombinase_N"/>
</dbReference>
<dbReference type="Proteomes" id="UP000283431">
    <property type="component" value="Unassembled WGS sequence"/>
</dbReference>
<accession>A0A413PCW2</accession>
<evidence type="ECO:0000256" key="1">
    <source>
        <dbReference type="ARBA" id="ARBA00003283"/>
    </source>
</evidence>
<dbReference type="InterPro" id="IPR002104">
    <property type="entry name" value="Integrase_catalytic"/>
</dbReference>
<evidence type="ECO:0000259" key="6">
    <source>
        <dbReference type="PROSITE" id="PS51898"/>
    </source>
</evidence>
<dbReference type="Pfam" id="PF14659">
    <property type="entry name" value="Phage_int_SAM_3"/>
    <property type="match status" value="1"/>
</dbReference>
<dbReference type="InterPro" id="IPR013762">
    <property type="entry name" value="Integrase-like_cat_sf"/>
</dbReference>
<evidence type="ECO:0000313" key="10">
    <source>
        <dbReference type="Proteomes" id="UP000283431"/>
    </source>
</evidence>
<dbReference type="InterPro" id="IPR050808">
    <property type="entry name" value="Phage_Integrase"/>
</dbReference>
<dbReference type="GO" id="GO:0015074">
    <property type="term" value="P:DNA integration"/>
    <property type="evidence" value="ECO:0007669"/>
    <property type="project" value="UniProtKB-KW"/>
</dbReference>
<dbReference type="PANTHER" id="PTHR30629:SF2">
    <property type="entry name" value="PROPHAGE INTEGRASE INTS-RELATED"/>
    <property type="match status" value="1"/>
</dbReference>
<sequence length="406" mass="47430">MSESKTKGVYQLENGFWGYRFTMLVNGRTVSQRRVKDDDGKPFRTEKKATKARLLAMTQAQAKANQPQAKVIPAKTFEEIYNEYSENGRFGKAYATIKKQDSLWINHLKDKFGKMYIHDVSVAEINDYLNYLYHVENRAYSYTESFLKMFYLIYGQAYSRGYMSLDDYNMMCINKESKIHMPKRKTSEDTDIAYFCKKDLKKLDDYFNGTNAETAYMLGKYCGLRINECYGLLWKNIDFDEGIISIEQQMAYQDGLIKLVPLKTHNAKRKIYMSKKLIKYLKEQKEKRDIIQEEYAQQRLQNAKDIQNLDGTIISSLDLVNTLDDGKIQTVNSLKYHTQKIKKELGITFKYHYLRHTYGTTLAALNTPEYLLCNQMGHSSSNVTHKYYVAISEQGVRGLKRNIDKM</sequence>
<dbReference type="AlphaFoldDB" id="A0A413PCW2"/>
<dbReference type="Pfam" id="PF00589">
    <property type="entry name" value="Phage_integrase"/>
    <property type="match status" value="1"/>
</dbReference>
<dbReference type="PROSITE" id="PS51898">
    <property type="entry name" value="TYR_RECOMBINASE"/>
    <property type="match status" value="1"/>
</dbReference>
<dbReference type="SUPFAM" id="SSF56349">
    <property type="entry name" value="DNA breaking-rejoining enzymes"/>
    <property type="match status" value="1"/>
</dbReference>